<evidence type="ECO:0000259" key="19">
    <source>
        <dbReference type="Pfam" id="PF01059"/>
    </source>
</evidence>
<feature type="transmembrane region" description="Helical" evidence="17">
    <location>
        <begin position="177"/>
        <end position="200"/>
    </location>
</feature>
<dbReference type="Pfam" id="PF01059">
    <property type="entry name" value="Oxidored_q5_N"/>
    <property type="match status" value="1"/>
</dbReference>
<feature type="transmembrane region" description="Helical" evidence="17">
    <location>
        <begin position="108"/>
        <end position="130"/>
    </location>
</feature>
<dbReference type="GO" id="GO:0003954">
    <property type="term" value="F:NADH dehydrogenase activity"/>
    <property type="evidence" value="ECO:0007669"/>
    <property type="project" value="TreeGrafter"/>
</dbReference>
<feature type="transmembrane region" description="Helical" evidence="17">
    <location>
        <begin position="142"/>
        <end position="165"/>
    </location>
</feature>
<dbReference type="InterPro" id="IPR000260">
    <property type="entry name" value="NADH4_N"/>
</dbReference>
<evidence type="ECO:0000256" key="2">
    <source>
        <dbReference type="ARBA" id="ARBA00004225"/>
    </source>
</evidence>
<evidence type="ECO:0000256" key="13">
    <source>
        <dbReference type="ARBA" id="ARBA00023075"/>
    </source>
</evidence>
<feature type="transmembrane region" description="Helical" evidence="17">
    <location>
        <begin position="212"/>
        <end position="231"/>
    </location>
</feature>
<evidence type="ECO:0000256" key="1">
    <source>
        <dbReference type="ARBA" id="ARBA00003257"/>
    </source>
</evidence>
<evidence type="ECO:0000256" key="15">
    <source>
        <dbReference type="ARBA" id="ARBA00023136"/>
    </source>
</evidence>
<keyword evidence="6 17" id="KW-0813">Transport</keyword>
<feature type="domain" description="NADH:quinone oxidoreductase/Mrp antiporter transmembrane" evidence="18">
    <location>
        <begin position="104"/>
        <end position="382"/>
    </location>
</feature>
<comment type="similarity">
    <text evidence="3 17">Belongs to the complex I subunit 4 family.</text>
</comment>
<gene>
    <name evidence="20" type="primary">ND4</name>
</gene>
<keyword evidence="11 17" id="KW-1133">Transmembrane helix</keyword>
<keyword evidence="14 17" id="KW-0496">Mitochondrion</keyword>
<protein>
    <recommendedName>
        <fullName evidence="5 17">NADH-ubiquinone oxidoreductase chain 4</fullName>
        <ecNumber evidence="4 17">7.1.1.2</ecNumber>
    </recommendedName>
</protein>
<evidence type="ECO:0000256" key="14">
    <source>
        <dbReference type="ARBA" id="ARBA00023128"/>
    </source>
</evidence>
<proteinExistence type="inferred from homology"/>
<dbReference type="EC" id="7.1.1.2" evidence="4 17"/>
<evidence type="ECO:0000256" key="10">
    <source>
        <dbReference type="ARBA" id="ARBA00022982"/>
    </source>
</evidence>
<geneLocation type="mitochondrion" evidence="20"/>
<dbReference type="AlphaFoldDB" id="A0A343SEN3"/>
<keyword evidence="10 17" id="KW-0249">Electron transport</keyword>
<dbReference type="PANTHER" id="PTHR43507">
    <property type="entry name" value="NADH-UBIQUINONE OXIDOREDUCTASE CHAIN 4"/>
    <property type="match status" value="1"/>
</dbReference>
<dbReference type="GO" id="GO:0008137">
    <property type="term" value="F:NADH dehydrogenase (ubiquinone) activity"/>
    <property type="evidence" value="ECO:0007669"/>
    <property type="project" value="UniProtKB-UniRule"/>
</dbReference>
<dbReference type="PANTHER" id="PTHR43507:SF20">
    <property type="entry name" value="NADH-UBIQUINONE OXIDOREDUCTASE CHAIN 4"/>
    <property type="match status" value="1"/>
</dbReference>
<comment type="function">
    <text evidence="1">Core subunit of the mitochondrial membrane respiratory chain NADH dehydrogenase (Complex I) that is believed to belong to the minimal assembly required for catalysis. Complex I functions in the transfer of electrons from NADH to the respiratory chain. The immediate electron acceptor for the enzyme is believed to be ubiquinone.</text>
</comment>
<dbReference type="GO" id="GO:0042773">
    <property type="term" value="P:ATP synthesis coupled electron transport"/>
    <property type="evidence" value="ECO:0007669"/>
    <property type="project" value="InterPro"/>
</dbReference>
<dbReference type="PRINTS" id="PR01437">
    <property type="entry name" value="NUOXDRDTASE4"/>
</dbReference>
<evidence type="ECO:0000256" key="4">
    <source>
        <dbReference type="ARBA" id="ARBA00012944"/>
    </source>
</evidence>
<dbReference type="GO" id="GO:0048039">
    <property type="term" value="F:ubiquinone binding"/>
    <property type="evidence" value="ECO:0007669"/>
    <property type="project" value="TreeGrafter"/>
</dbReference>
<comment type="function">
    <text evidence="17">Core subunit of the mitochondrial membrane respiratory chain NADH dehydrogenase (Complex I) which catalyzes electron transfer from NADH through the respiratory chain, using ubiquinone as an electron acceptor. Essential for the catalytic activity and assembly of complex I.</text>
</comment>
<evidence type="ECO:0000256" key="3">
    <source>
        <dbReference type="ARBA" id="ARBA00009025"/>
    </source>
</evidence>
<evidence type="ECO:0000256" key="8">
    <source>
        <dbReference type="ARBA" id="ARBA00022692"/>
    </source>
</evidence>
<keyword evidence="12 17" id="KW-0520">NAD</keyword>
<dbReference type="Pfam" id="PF00361">
    <property type="entry name" value="Proton_antipo_M"/>
    <property type="match status" value="1"/>
</dbReference>
<evidence type="ECO:0000256" key="6">
    <source>
        <dbReference type="ARBA" id="ARBA00022448"/>
    </source>
</evidence>
<evidence type="ECO:0000256" key="5">
    <source>
        <dbReference type="ARBA" id="ARBA00021006"/>
    </source>
</evidence>
<evidence type="ECO:0000256" key="17">
    <source>
        <dbReference type="RuleBase" id="RU003297"/>
    </source>
</evidence>
<evidence type="ECO:0000256" key="16">
    <source>
        <dbReference type="ARBA" id="ARBA00049551"/>
    </source>
</evidence>
<feature type="transmembrane region" description="Helical" evidence="17">
    <location>
        <begin position="7"/>
        <end position="35"/>
    </location>
</feature>
<feature type="transmembrane region" description="Helical" evidence="17">
    <location>
        <begin position="379"/>
        <end position="398"/>
    </location>
</feature>
<keyword evidence="8 17" id="KW-0812">Transmembrane</keyword>
<keyword evidence="9" id="KW-1278">Translocase</keyword>
<dbReference type="InterPro" id="IPR003918">
    <property type="entry name" value="NADH_UbQ_OxRdtase"/>
</dbReference>
<dbReference type="GO" id="GO:0015990">
    <property type="term" value="P:electron transport coupled proton transport"/>
    <property type="evidence" value="ECO:0007669"/>
    <property type="project" value="TreeGrafter"/>
</dbReference>
<keyword evidence="13 17" id="KW-0830">Ubiquinone</keyword>
<reference evidence="20" key="1">
    <citation type="journal article" date="2017" name="Mitochondrial DNA Part B Resour">
        <title>Complete mitochondrial genome of a leaf-mining beetle, Agonita chinensis Weise (Coleoptera: Chrysomelidae).</title>
        <authorList>
            <person name="Guo Q."/>
            <person name="Xu J."/>
            <person name="Liao C."/>
            <person name="Dai X."/>
            <person name="Jiang X."/>
        </authorList>
    </citation>
    <scope>NUCLEOTIDE SEQUENCE</scope>
</reference>
<dbReference type="InterPro" id="IPR001750">
    <property type="entry name" value="ND/Mrp_TM"/>
</dbReference>
<evidence type="ECO:0000256" key="11">
    <source>
        <dbReference type="ARBA" id="ARBA00022989"/>
    </source>
</evidence>
<comment type="catalytic activity">
    <reaction evidence="16 17">
        <text>a ubiquinone + NADH + 5 H(+)(in) = a ubiquinol + NAD(+) + 4 H(+)(out)</text>
        <dbReference type="Rhea" id="RHEA:29091"/>
        <dbReference type="Rhea" id="RHEA-COMP:9565"/>
        <dbReference type="Rhea" id="RHEA-COMP:9566"/>
        <dbReference type="ChEBI" id="CHEBI:15378"/>
        <dbReference type="ChEBI" id="CHEBI:16389"/>
        <dbReference type="ChEBI" id="CHEBI:17976"/>
        <dbReference type="ChEBI" id="CHEBI:57540"/>
        <dbReference type="ChEBI" id="CHEBI:57945"/>
        <dbReference type="EC" id="7.1.1.2"/>
    </reaction>
</comment>
<comment type="subcellular location">
    <subcellularLocation>
        <location evidence="2 17">Mitochondrion membrane</location>
        <topology evidence="2 17">Multi-pass membrane protein</topology>
    </subcellularLocation>
</comment>
<sequence>MMKIFFFLLFLIPLSFIDFWFLLYWIFIFCFFLILNINLSLYFYNLFNFFCMDSFSYMFMVLSVWISGLMILASMKIFKLNYYYNYFNFLVLMLLVSLMILFSSLNLLIFYVFFEISIIPLMMIILGWGYQPERLLAGMYMMFYTLLFSLPMMIGLLMLNNIFYSLMFFKLFNLNSIFLYFMINMVFYVKIPIFFLHLWLPKAHVEAPISGSMMLAGVMLKLGGYGLIRFMKVFMIFYSSLNLFFIVVSLIGGLYISILCLYQTDMKSLIAYSSVSHMSFVLSGILSLNLLGYIGGFIMMLAHGLCSSGLFCLSNIYYERLYSRSLLILKGLINLMPTFSMFMFIFCASNMSAPPSLNLLGEIILLMSLIFFNKMLMYILMIICFFSASYSIYLYSFSQHGKLSSLIYSNWSGNFREFLLLFLHWIPLNLMFLIGDYLVFI</sequence>
<feature type="transmembrane region" description="Helical" evidence="17">
    <location>
        <begin position="325"/>
        <end position="346"/>
    </location>
</feature>
<evidence type="ECO:0000256" key="12">
    <source>
        <dbReference type="ARBA" id="ARBA00023027"/>
    </source>
</evidence>
<accession>A0A343SEN3</accession>
<dbReference type="GO" id="GO:0031966">
    <property type="term" value="C:mitochondrial membrane"/>
    <property type="evidence" value="ECO:0007669"/>
    <property type="project" value="UniProtKB-SubCell"/>
</dbReference>
<dbReference type="EMBL" id="MF351622">
    <property type="protein sequence ID" value="AUR39866.1"/>
    <property type="molecule type" value="Genomic_DNA"/>
</dbReference>
<feature type="domain" description="NADH:ubiquinone oxidoreductase chain 4 N-terminal" evidence="19">
    <location>
        <begin position="1"/>
        <end position="100"/>
    </location>
</feature>
<name>A0A343SEN3_9CUCU</name>
<organism evidence="20">
    <name type="scientific">Agonita chinensis</name>
    <dbReference type="NCBI Taxonomy" id="2003340"/>
    <lineage>
        <taxon>Eukaryota</taxon>
        <taxon>Metazoa</taxon>
        <taxon>Ecdysozoa</taxon>
        <taxon>Arthropoda</taxon>
        <taxon>Hexapoda</taxon>
        <taxon>Insecta</taxon>
        <taxon>Pterygota</taxon>
        <taxon>Neoptera</taxon>
        <taxon>Endopterygota</taxon>
        <taxon>Coleoptera</taxon>
        <taxon>Polyphaga</taxon>
        <taxon>Cucujiformia</taxon>
        <taxon>Chrysomeloidea</taxon>
        <taxon>Chrysomelidae</taxon>
        <taxon>Cassidinae</taxon>
        <taxon>Agonita</taxon>
    </lineage>
</organism>
<feature type="transmembrane region" description="Helical" evidence="17">
    <location>
        <begin position="55"/>
        <end position="75"/>
    </location>
</feature>
<feature type="transmembrane region" description="Helical" evidence="17">
    <location>
        <begin position="82"/>
        <end position="102"/>
    </location>
</feature>
<evidence type="ECO:0000256" key="7">
    <source>
        <dbReference type="ARBA" id="ARBA00022660"/>
    </source>
</evidence>
<keyword evidence="15 17" id="KW-0472">Membrane</keyword>
<evidence type="ECO:0000259" key="18">
    <source>
        <dbReference type="Pfam" id="PF00361"/>
    </source>
</evidence>
<feature type="transmembrane region" description="Helical" evidence="17">
    <location>
        <begin position="418"/>
        <end position="440"/>
    </location>
</feature>
<feature type="transmembrane region" description="Helical" evidence="17">
    <location>
        <begin position="243"/>
        <end position="262"/>
    </location>
</feature>
<keyword evidence="7 17" id="KW-0679">Respiratory chain</keyword>
<evidence type="ECO:0000256" key="9">
    <source>
        <dbReference type="ARBA" id="ARBA00022967"/>
    </source>
</evidence>
<evidence type="ECO:0000313" key="20">
    <source>
        <dbReference type="EMBL" id="AUR39866.1"/>
    </source>
</evidence>